<dbReference type="AlphaFoldDB" id="A0A0K0EUS9"/>
<keyword evidence="1" id="KW-0472">Membrane</keyword>
<evidence type="ECO:0000256" key="1">
    <source>
        <dbReference type="SAM" id="Phobius"/>
    </source>
</evidence>
<protein>
    <submittedName>
        <fullName evidence="3">Uncharacterized protein</fullName>
    </submittedName>
</protein>
<keyword evidence="1" id="KW-1133">Transmembrane helix</keyword>
<keyword evidence="2" id="KW-1185">Reference proteome</keyword>
<reference evidence="2" key="1">
    <citation type="submission" date="2014-07" db="EMBL/GenBank/DDBJ databases">
        <authorList>
            <person name="Martin A.A"/>
            <person name="De Silva N."/>
        </authorList>
    </citation>
    <scope>NUCLEOTIDE SEQUENCE</scope>
</reference>
<sequence length="192" mass="22768">MYFFFSLYFSFLQYLLINVSGLYLETKPIIKTFILHRIVDGDHKCEENNGGLNNTIYYKPYFFTYSNLNRQLVNYYYIENNKNLSLNDISEPIFYESKVRYLKFDCDISRNIKCAIKPDIVALKFFHSGKKYIQKVEAVLKRTITSIEGDTKTFYEISTFPVNKCIDVVPGMYYVFGPEKDFFYVTREEVSL</sequence>
<reference evidence="3" key="2">
    <citation type="submission" date="2015-08" db="UniProtKB">
        <authorList>
            <consortium name="WormBaseParasite"/>
        </authorList>
    </citation>
    <scope>IDENTIFICATION</scope>
</reference>
<proteinExistence type="predicted"/>
<evidence type="ECO:0000313" key="2">
    <source>
        <dbReference type="Proteomes" id="UP000035680"/>
    </source>
</evidence>
<dbReference type="WBParaSite" id="SVE_0027400.1">
    <property type="protein sequence ID" value="SVE_0027400.1"/>
    <property type="gene ID" value="SVE_0027400"/>
</dbReference>
<feature type="transmembrane region" description="Helical" evidence="1">
    <location>
        <begin position="6"/>
        <end position="24"/>
    </location>
</feature>
<evidence type="ECO:0000313" key="3">
    <source>
        <dbReference type="WBParaSite" id="SVE_0027400.1"/>
    </source>
</evidence>
<accession>A0A0K0EUS9</accession>
<organism evidence="2 3">
    <name type="scientific">Strongyloides venezuelensis</name>
    <name type="common">Threadworm</name>
    <dbReference type="NCBI Taxonomy" id="75913"/>
    <lineage>
        <taxon>Eukaryota</taxon>
        <taxon>Metazoa</taxon>
        <taxon>Ecdysozoa</taxon>
        <taxon>Nematoda</taxon>
        <taxon>Chromadorea</taxon>
        <taxon>Rhabditida</taxon>
        <taxon>Tylenchina</taxon>
        <taxon>Panagrolaimomorpha</taxon>
        <taxon>Strongyloidoidea</taxon>
        <taxon>Strongyloididae</taxon>
        <taxon>Strongyloides</taxon>
    </lineage>
</organism>
<dbReference type="Proteomes" id="UP000035680">
    <property type="component" value="Unassembled WGS sequence"/>
</dbReference>
<keyword evidence="1" id="KW-0812">Transmembrane</keyword>
<name>A0A0K0EUS9_STRVS</name>